<dbReference type="AlphaFoldDB" id="A0A1F5JUH6"/>
<keyword evidence="1" id="KW-0378">Hydrolase</keyword>
<evidence type="ECO:0008006" key="5">
    <source>
        <dbReference type="Google" id="ProtNLM"/>
    </source>
</evidence>
<keyword evidence="2" id="KW-0472">Membrane</keyword>
<dbReference type="GO" id="GO:0016787">
    <property type="term" value="F:hydrolase activity"/>
    <property type="evidence" value="ECO:0007669"/>
    <property type="project" value="UniProtKB-KW"/>
</dbReference>
<dbReference type="CDD" id="cd05830">
    <property type="entry name" value="Sortase_E"/>
    <property type="match status" value="1"/>
</dbReference>
<keyword evidence="2" id="KW-0812">Transmembrane</keyword>
<dbReference type="Proteomes" id="UP000176902">
    <property type="component" value="Unassembled WGS sequence"/>
</dbReference>
<protein>
    <recommendedName>
        <fullName evidence="5">Sortase</fullName>
    </recommendedName>
</protein>
<keyword evidence="2" id="KW-1133">Transmembrane helix</keyword>
<evidence type="ECO:0000256" key="2">
    <source>
        <dbReference type="SAM" id="Phobius"/>
    </source>
</evidence>
<gene>
    <name evidence="3" type="ORF">A3C59_04595</name>
</gene>
<dbReference type="InterPro" id="IPR005754">
    <property type="entry name" value="Sortase"/>
</dbReference>
<feature type="transmembrane region" description="Helical" evidence="2">
    <location>
        <begin position="12"/>
        <end position="35"/>
    </location>
</feature>
<evidence type="ECO:0000313" key="4">
    <source>
        <dbReference type="Proteomes" id="UP000176902"/>
    </source>
</evidence>
<dbReference type="InterPro" id="IPR042003">
    <property type="entry name" value="Sortase_E"/>
</dbReference>
<evidence type="ECO:0000313" key="3">
    <source>
        <dbReference type="EMBL" id="OGE32255.1"/>
    </source>
</evidence>
<evidence type="ECO:0000256" key="1">
    <source>
        <dbReference type="ARBA" id="ARBA00022801"/>
    </source>
</evidence>
<comment type="caution">
    <text evidence="3">The sequence shown here is derived from an EMBL/GenBank/DDBJ whole genome shotgun (WGS) entry which is preliminary data.</text>
</comment>
<reference evidence="3 4" key="1">
    <citation type="journal article" date="2016" name="Nat. Commun.">
        <title>Thousands of microbial genomes shed light on interconnected biogeochemical processes in an aquifer system.</title>
        <authorList>
            <person name="Anantharaman K."/>
            <person name="Brown C.T."/>
            <person name="Hug L.A."/>
            <person name="Sharon I."/>
            <person name="Castelle C.J."/>
            <person name="Probst A.J."/>
            <person name="Thomas B.C."/>
            <person name="Singh A."/>
            <person name="Wilkins M.J."/>
            <person name="Karaoz U."/>
            <person name="Brodie E.L."/>
            <person name="Williams K.H."/>
            <person name="Hubbard S.S."/>
            <person name="Banfield J.F."/>
        </authorList>
    </citation>
    <scope>NUCLEOTIDE SEQUENCE [LARGE SCALE GENOMIC DNA]</scope>
</reference>
<organism evidence="3 4">
    <name type="scientific">Candidatus Daviesbacteria bacterium RIFCSPHIGHO2_02_FULL_36_13</name>
    <dbReference type="NCBI Taxonomy" id="1797768"/>
    <lineage>
        <taxon>Bacteria</taxon>
        <taxon>Candidatus Daviesiibacteriota</taxon>
    </lineage>
</organism>
<name>A0A1F5JUH6_9BACT</name>
<proteinExistence type="predicted"/>
<dbReference type="STRING" id="1797768.A3C59_04595"/>
<dbReference type="Gene3D" id="2.40.260.10">
    <property type="entry name" value="Sortase"/>
    <property type="match status" value="1"/>
</dbReference>
<dbReference type="InterPro" id="IPR023365">
    <property type="entry name" value="Sortase_dom-sf"/>
</dbReference>
<dbReference type="EMBL" id="MFCV01000030">
    <property type="protein sequence ID" value="OGE32255.1"/>
    <property type="molecule type" value="Genomic_DNA"/>
</dbReference>
<dbReference type="Pfam" id="PF04203">
    <property type="entry name" value="Sortase"/>
    <property type="match status" value="1"/>
</dbReference>
<accession>A0A1F5JUH6</accession>
<dbReference type="NCBIfam" id="TIGR01076">
    <property type="entry name" value="sortase_fam"/>
    <property type="match status" value="1"/>
</dbReference>
<dbReference type="SUPFAM" id="SSF63817">
    <property type="entry name" value="Sortase"/>
    <property type="match status" value="1"/>
</dbReference>
<sequence>MITISKIIPLTFLLVGVFLLMQIIMPIVSFQLLWFGQKYNNVTLISPTEEKEILGVSIENKDNFPAFISSNQRENLPNYEKFSLTIPKLKIANELVNVDSNDLSSGLIHLPGASLPGEKGNVFISGHSALSRIFSLKNAVFASLPNLKKGDEIEVSARGTKFKYQVVETKLIDPKDTSVINPPDNKGRYITLMTCYPPGLNFKRLIVLGKMI</sequence>